<dbReference type="CDD" id="cd06171">
    <property type="entry name" value="Sigma70_r4"/>
    <property type="match status" value="1"/>
</dbReference>
<dbReference type="Pfam" id="PF08281">
    <property type="entry name" value="Sigma70_r4_2"/>
    <property type="match status" value="1"/>
</dbReference>
<evidence type="ECO:0000313" key="8">
    <source>
        <dbReference type="Proteomes" id="UP001325680"/>
    </source>
</evidence>
<evidence type="ECO:0000259" key="6">
    <source>
        <dbReference type="Pfam" id="PF08281"/>
    </source>
</evidence>
<evidence type="ECO:0000313" key="7">
    <source>
        <dbReference type="EMBL" id="WQD37056.1"/>
    </source>
</evidence>
<dbReference type="RefSeq" id="WP_114791853.1">
    <property type="nucleotide sequence ID" value="NZ_CP139960.1"/>
</dbReference>
<dbReference type="InterPro" id="IPR014284">
    <property type="entry name" value="RNA_pol_sigma-70_dom"/>
</dbReference>
<dbReference type="Proteomes" id="UP001325680">
    <property type="component" value="Chromosome"/>
</dbReference>
<evidence type="ECO:0000259" key="5">
    <source>
        <dbReference type="Pfam" id="PF04542"/>
    </source>
</evidence>
<dbReference type="InterPro" id="IPR013324">
    <property type="entry name" value="RNA_pol_sigma_r3/r4-like"/>
</dbReference>
<proteinExistence type="inferred from homology"/>
<dbReference type="Pfam" id="PF04542">
    <property type="entry name" value="Sigma70_r2"/>
    <property type="match status" value="1"/>
</dbReference>
<dbReference type="InterPro" id="IPR039425">
    <property type="entry name" value="RNA_pol_sigma-70-like"/>
</dbReference>
<name>A0ABZ0W1J3_9BACT</name>
<keyword evidence="8" id="KW-1185">Reference proteome</keyword>
<gene>
    <name evidence="7" type="ORF">U0035_15390</name>
</gene>
<dbReference type="InterPro" id="IPR007627">
    <property type="entry name" value="RNA_pol_sigma70_r2"/>
</dbReference>
<dbReference type="PANTHER" id="PTHR43133:SF46">
    <property type="entry name" value="RNA POLYMERASE SIGMA-70 FACTOR ECF SUBFAMILY"/>
    <property type="match status" value="1"/>
</dbReference>
<dbReference type="EMBL" id="CP139960">
    <property type="protein sequence ID" value="WQD37056.1"/>
    <property type="molecule type" value="Genomic_DNA"/>
</dbReference>
<feature type="domain" description="RNA polymerase sigma-70 region 2" evidence="5">
    <location>
        <begin position="12"/>
        <end position="74"/>
    </location>
</feature>
<evidence type="ECO:0000256" key="1">
    <source>
        <dbReference type="ARBA" id="ARBA00010641"/>
    </source>
</evidence>
<dbReference type="SUPFAM" id="SSF88946">
    <property type="entry name" value="Sigma2 domain of RNA polymerase sigma factors"/>
    <property type="match status" value="1"/>
</dbReference>
<feature type="domain" description="RNA polymerase sigma factor 70 region 4 type 2" evidence="6">
    <location>
        <begin position="105"/>
        <end position="157"/>
    </location>
</feature>
<keyword evidence="2" id="KW-0805">Transcription regulation</keyword>
<dbReference type="InterPro" id="IPR014327">
    <property type="entry name" value="RNA_pol_sigma70_bacteroid"/>
</dbReference>
<evidence type="ECO:0000256" key="4">
    <source>
        <dbReference type="ARBA" id="ARBA00023163"/>
    </source>
</evidence>
<dbReference type="NCBIfam" id="TIGR02937">
    <property type="entry name" value="sigma70-ECF"/>
    <property type="match status" value="1"/>
</dbReference>
<dbReference type="PANTHER" id="PTHR43133">
    <property type="entry name" value="RNA POLYMERASE ECF-TYPE SIGMA FACTO"/>
    <property type="match status" value="1"/>
</dbReference>
<reference evidence="7 8" key="1">
    <citation type="submission" date="2023-12" db="EMBL/GenBank/DDBJ databases">
        <title>Genome sequencing and assembly of bacterial species from a model synthetic community.</title>
        <authorList>
            <person name="Hogle S.L."/>
        </authorList>
    </citation>
    <scope>NUCLEOTIDE SEQUENCE [LARGE SCALE GENOMIC DNA]</scope>
    <source>
        <strain evidence="7 8">HAMBI_3031</strain>
    </source>
</reference>
<accession>A0ABZ0W1J3</accession>
<dbReference type="Gene3D" id="1.10.1740.10">
    <property type="match status" value="1"/>
</dbReference>
<keyword evidence="3" id="KW-0731">Sigma factor</keyword>
<organism evidence="7 8">
    <name type="scientific">Niabella yanshanensis</name>
    <dbReference type="NCBI Taxonomy" id="577386"/>
    <lineage>
        <taxon>Bacteria</taxon>
        <taxon>Pseudomonadati</taxon>
        <taxon>Bacteroidota</taxon>
        <taxon>Chitinophagia</taxon>
        <taxon>Chitinophagales</taxon>
        <taxon>Chitinophagaceae</taxon>
        <taxon>Niabella</taxon>
    </lineage>
</organism>
<evidence type="ECO:0000256" key="2">
    <source>
        <dbReference type="ARBA" id="ARBA00023015"/>
    </source>
</evidence>
<dbReference type="InterPro" id="IPR013249">
    <property type="entry name" value="RNA_pol_sigma70_r4_t2"/>
</dbReference>
<dbReference type="NCBIfam" id="TIGR02985">
    <property type="entry name" value="Sig70_bacteroi1"/>
    <property type="match status" value="1"/>
</dbReference>
<dbReference type="Gene3D" id="1.10.10.10">
    <property type="entry name" value="Winged helix-like DNA-binding domain superfamily/Winged helix DNA-binding domain"/>
    <property type="match status" value="1"/>
</dbReference>
<evidence type="ECO:0000256" key="3">
    <source>
        <dbReference type="ARBA" id="ARBA00023082"/>
    </source>
</evidence>
<comment type="similarity">
    <text evidence="1">Belongs to the sigma-70 factor family. ECF subfamily.</text>
</comment>
<protein>
    <submittedName>
        <fullName evidence="7">RNA polymerase sigma-70 factor</fullName>
    </submittedName>
</protein>
<dbReference type="InterPro" id="IPR013325">
    <property type="entry name" value="RNA_pol_sigma_r2"/>
</dbReference>
<dbReference type="InterPro" id="IPR036388">
    <property type="entry name" value="WH-like_DNA-bd_sf"/>
</dbReference>
<keyword evidence="4" id="KW-0804">Transcription</keyword>
<dbReference type="SUPFAM" id="SSF88659">
    <property type="entry name" value="Sigma3 and sigma4 domains of RNA polymerase sigma factors"/>
    <property type="match status" value="1"/>
</dbReference>
<sequence length="179" mass="20754">MALDSVQYKNVFDLHYEALYGYAFSILREETYTEDILQNIFIKLWQHRETVNPETVKAYLYTSVRNECLNHLKHKVVKAGYMQHQMAGGVATDNHIHTEQKELHEKIQDLVNQLPEKCATVFYMCRQLGLSYREVAEALGISVKTVENQMSKALKFLRGGLTEYLVSILPLFILQLINL</sequence>